<keyword evidence="2" id="KW-1185">Reference proteome</keyword>
<gene>
    <name evidence="1" type="ORF">HE1_00771</name>
</gene>
<organism evidence="1 2">
    <name type="scientific">Holospora elegans E1</name>
    <dbReference type="NCBI Taxonomy" id="1427503"/>
    <lineage>
        <taxon>Bacteria</taxon>
        <taxon>Pseudomonadati</taxon>
        <taxon>Pseudomonadota</taxon>
        <taxon>Alphaproteobacteria</taxon>
        <taxon>Holosporales</taxon>
        <taxon>Holosporaceae</taxon>
        <taxon>Holospora</taxon>
    </lineage>
</organism>
<comment type="caution">
    <text evidence="1">The sequence shown here is derived from an EMBL/GenBank/DDBJ whole genome shotgun (WGS) entry which is preliminary data.</text>
</comment>
<protein>
    <submittedName>
        <fullName evidence="1">Uncharacterized protein</fullName>
    </submittedName>
</protein>
<evidence type="ECO:0000313" key="1">
    <source>
        <dbReference type="EMBL" id="GAJ46437.1"/>
    </source>
</evidence>
<name>A0A023E0C8_9PROT</name>
<evidence type="ECO:0000313" key="2">
    <source>
        <dbReference type="Proteomes" id="UP000024842"/>
    </source>
</evidence>
<reference evidence="1 2" key="1">
    <citation type="journal article" date="2014" name="FEMS Microbiol. Lett.">
        <title>Draft genome sequences of three Holospora species (Holospora obtusa, Holospora undulata, and Holospora elegans), endonuclear symbiotic bacteria of the ciliate Paramecium caudatum.</title>
        <authorList>
            <person name="Dohra H."/>
            <person name="Tanaka K."/>
            <person name="Suzuki T."/>
            <person name="Fujishima M."/>
            <person name="Suzuki H."/>
        </authorList>
    </citation>
    <scope>NUCLEOTIDE SEQUENCE [LARGE SCALE GENOMIC DNA]</scope>
    <source>
        <strain evidence="1 2">E1</strain>
    </source>
</reference>
<dbReference type="EMBL" id="BAUP01000094">
    <property type="protein sequence ID" value="GAJ46437.1"/>
    <property type="molecule type" value="Genomic_DNA"/>
</dbReference>
<dbReference type="AlphaFoldDB" id="A0A023E0C8"/>
<dbReference type="Proteomes" id="UP000024842">
    <property type="component" value="Unassembled WGS sequence"/>
</dbReference>
<proteinExistence type="predicted"/>
<sequence>MLLNIYFDTFNTYGENPAKEPPLNSAYKLDFFVN</sequence>
<accession>A0A023E0C8</accession>